<keyword evidence="1" id="KW-1133">Transmembrane helix</keyword>
<gene>
    <name evidence="2" type="ORF">SAMN05661099_0641</name>
</gene>
<keyword evidence="1" id="KW-0472">Membrane</keyword>
<accession>A0A1T5AEM3</accession>
<feature type="transmembrane region" description="Helical" evidence="1">
    <location>
        <begin position="7"/>
        <end position="28"/>
    </location>
</feature>
<evidence type="ECO:0000313" key="2">
    <source>
        <dbReference type="EMBL" id="SKB33408.1"/>
    </source>
</evidence>
<reference evidence="3" key="1">
    <citation type="submission" date="2017-02" db="EMBL/GenBank/DDBJ databases">
        <authorList>
            <person name="Varghese N."/>
            <person name="Submissions S."/>
        </authorList>
    </citation>
    <scope>NUCLEOTIDE SEQUENCE [LARGE SCALE GENOMIC DNA]</scope>
    <source>
        <strain evidence="3">DSM 22385</strain>
    </source>
</reference>
<evidence type="ECO:0000313" key="3">
    <source>
        <dbReference type="Proteomes" id="UP000189981"/>
    </source>
</evidence>
<feature type="transmembrane region" description="Helical" evidence="1">
    <location>
        <begin position="40"/>
        <end position="57"/>
    </location>
</feature>
<feature type="transmembrane region" description="Helical" evidence="1">
    <location>
        <begin position="77"/>
        <end position="95"/>
    </location>
</feature>
<keyword evidence="3" id="KW-1185">Reference proteome</keyword>
<keyword evidence="1" id="KW-0812">Transmembrane</keyword>
<dbReference type="STRING" id="572036.SAMN05661099_0641"/>
<sequence>MQISFKTFKLFFITFSWLYVVICVVLFYESLHTGDDKDPIIGMVALIMGVLFGIIGFKKSSAAKDLFNLYMFKKYMFIEFFLLLFTSGLYSAIINRSEFGNFAATPIIFYMCWMIFVVNVILVAKYVE</sequence>
<organism evidence="2 3">
    <name type="scientific">Daejeonella lutea</name>
    <dbReference type="NCBI Taxonomy" id="572036"/>
    <lineage>
        <taxon>Bacteria</taxon>
        <taxon>Pseudomonadati</taxon>
        <taxon>Bacteroidota</taxon>
        <taxon>Sphingobacteriia</taxon>
        <taxon>Sphingobacteriales</taxon>
        <taxon>Sphingobacteriaceae</taxon>
        <taxon>Daejeonella</taxon>
    </lineage>
</organism>
<dbReference type="AlphaFoldDB" id="A0A1T5AEM3"/>
<proteinExistence type="predicted"/>
<dbReference type="EMBL" id="FUYR01000001">
    <property type="protein sequence ID" value="SKB33408.1"/>
    <property type="molecule type" value="Genomic_DNA"/>
</dbReference>
<protein>
    <submittedName>
        <fullName evidence="2">Uncharacterized protein</fullName>
    </submittedName>
</protein>
<dbReference type="Proteomes" id="UP000189981">
    <property type="component" value="Unassembled WGS sequence"/>
</dbReference>
<evidence type="ECO:0000256" key="1">
    <source>
        <dbReference type="SAM" id="Phobius"/>
    </source>
</evidence>
<name>A0A1T5AEM3_9SPHI</name>
<feature type="transmembrane region" description="Helical" evidence="1">
    <location>
        <begin position="107"/>
        <end position="127"/>
    </location>
</feature>
<dbReference type="RefSeq" id="WP_079701203.1">
    <property type="nucleotide sequence ID" value="NZ_FUYR01000001.1"/>
</dbReference>